<keyword evidence="2" id="KW-1185">Reference proteome</keyword>
<name>A0A397RXS5_9MOLU</name>
<sequence length="196" mass="22282">MNEEIKKLEDVKTLMESFMDALAKYYKNSLTREVVFAGMILKKSLDILDSAENALKKYNITVQISLLRLLCDNCLAIQSVKELGLKTVMDMIQNNERVNNYMVSEEQNMSDGYLKRLVDETYPGFGRVYKFACDSVHFSKQAMATTFVKDKDGHITPHVEVGNKELKDSLISNNGSLITVAKIILDMLKHVCIDKE</sequence>
<evidence type="ECO:0000313" key="2">
    <source>
        <dbReference type="Proteomes" id="UP000266506"/>
    </source>
</evidence>
<dbReference type="InParanoid" id="A0A397RXS5"/>
<dbReference type="AlphaFoldDB" id="A0A397RXS5"/>
<organism evidence="1 2">
    <name type="scientific">Anaeroplasma bactoclasticum</name>
    <dbReference type="NCBI Taxonomy" id="2088"/>
    <lineage>
        <taxon>Bacteria</taxon>
        <taxon>Bacillati</taxon>
        <taxon>Mycoplasmatota</taxon>
        <taxon>Mollicutes</taxon>
        <taxon>Anaeroplasmatales</taxon>
        <taxon>Anaeroplasmataceae</taxon>
        <taxon>Anaeroplasma</taxon>
    </lineage>
</organism>
<reference evidence="1 2" key="1">
    <citation type="submission" date="2018-08" db="EMBL/GenBank/DDBJ databases">
        <title>Genomic Encyclopedia of Archaeal and Bacterial Type Strains, Phase II (KMG-II): from individual species to whole genera.</title>
        <authorList>
            <person name="Goeker M."/>
        </authorList>
    </citation>
    <scope>NUCLEOTIDE SEQUENCE [LARGE SCALE GENOMIC DNA]</scope>
    <source>
        <strain evidence="1 2">ATCC 27112</strain>
    </source>
</reference>
<proteinExistence type="predicted"/>
<evidence type="ECO:0000313" key="1">
    <source>
        <dbReference type="EMBL" id="RIA78498.1"/>
    </source>
</evidence>
<gene>
    <name evidence="1" type="ORF">EI71_00059</name>
</gene>
<comment type="caution">
    <text evidence="1">The sequence shown here is derived from an EMBL/GenBank/DDBJ whole genome shotgun (WGS) entry which is preliminary data.</text>
</comment>
<accession>A0A397RXS5</accession>
<dbReference type="Proteomes" id="UP000266506">
    <property type="component" value="Unassembled WGS sequence"/>
</dbReference>
<protein>
    <submittedName>
        <fullName evidence="1">Uncharacterized protein</fullName>
    </submittedName>
</protein>
<dbReference type="EMBL" id="QXEV01000001">
    <property type="protein sequence ID" value="RIA78498.1"/>
    <property type="molecule type" value="Genomic_DNA"/>
</dbReference>
<dbReference type="RefSeq" id="WP_119015245.1">
    <property type="nucleotide sequence ID" value="NZ_QXEV01000001.1"/>
</dbReference>